<name>A0A1F4VED4_UNCKA</name>
<dbReference type="InterPro" id="IPR005754">
    <property type="entry name" value="Sortase"/>
</dbReference>
<evidence type="ECO:0000313" key="3">
    <source>
        <dbReference type="Proteomes" id="UP000179005"/>
    </source>
</evidence>
<dbReference type="STRING" id="1802619.A2797_00900"/>
<dbReference type="Pfam" id="PF04203">
    <property type="entry name" value="Sortase"/>
    <property type="match status" value="1"/>
</dbReference>
<dbReference type="Gene3D" id="2.40.260.10">
    <property type="entry name" value="Sortase"/>
    <property type="match status" value="1"/>
</dbReference>
<evidence type="ECO:0000313" key="2">
    <source>
        <dbReference type="EMBL" id="OGC55338.1"/>
    </source>
</evidence>
<keyword evidence="1" id="KW-0378">Hydrolase</keyword>
<dbReference type="Proteomes" id="UP000179005">
    <property type="component" value="Unassembled WGS sequence"/>
</dbReference>
<dbReference type="AlphaFoldDB" id="A0A1F4VED4"/>
<reference evidence="2 3" key="1">
    <citation type="journal article" date="2016" name="Nat. Commun.">
        <title>Thousands of microbial genomes shed light on interconnected biogeochemical processes in an aquifer system.</title>
        <authorList>
            <person name="Anantharaman K."/>
            <person name="Brown C.T."/>
            <person name="Hug L.A."/>
            <person name="Sharon I."/>
            <person name="Castelle C.J."/>
            <person name="Probst A.J."/>
            <person name="Thomas B.C."/>
            <person name="Singh A."/>
            <person name="Wilkins M.J."/>
            <person name="Karaoz U."/>
            <person name="Brodie E.L."/>
            <person name="Williams K.H."/>
            <person name="Hubbard S.S."/>
            <person name="Banfield J.F."/>
        </authorList>
    </citation>
    <scope>NUCLEOTIDE SEQUENCE [LARGE SCALE GENOMIC DNA]</scope>
</reference>
<evidence type="ECO:0000256" key="1">
    <source>
        <dbReference type="ARBA" id="ARBA00022801"/>
    </source>
</evidence>
<organism evidence="2 3">
    <name type="scientific">candidate division WWE3 bacterium RIFCSPHIGHO2_01_FULL_48_15</name>
    <dbReference type="NCBI Taxonomy" id="1802619"/>
    <lineage>
        <taxon>Bacteria</taxon>
        <taxon>Katanobacteria</taxon>
    </lineage>
</organism>
<dbReference type="SUPFAM" id="SSF63817">
    <property type="entry name" value="Sortase"/>
    <property type="match status" value="1"/>
</dbReference>
<accession>A0A1F4VED4</accession>
<evidence type="ECO:0008006" key="4">
    <source>
        <dbReference type="Google" id="ProtNLM"/>
    </source>
</evidence>
<dbReference type="InterPro" id="IPR023365">
    <property type="entry name" value="Sortase_dom-sf"/>
</dbReference>
<gene>
    <name evidence="2" type="ORF">A2797_00900</name>
</gene>
<dbReference type="CDD" id="cd05829">
    <property type="entry name" value="Sortase_F"/>
    <property type="match status" value="1"/>
</dbReference>
<sequence>MDKPKSLDAAAWFELGTRPGETGSAVIAGHYGYRNGKLAVFDKLYKLRKGDKLYVEDDRGVITTFVVRESRRYDPNADASDVFGSNDGEAHLNLVTCAGVWNEASQTFSQRLVVFTDKE</sequence>
<comment type="caution">
    <text evidence="2">The sequence shown here is derived from an EMBL/GenBank/DDBJ whole genome shotgun (WGS) entry which is preliminary data.</text>
</comment>
<dbReference type="EMBL" id="MEVC01000009">
    <property type="protein sequence ID" value="OGC55338.1"/>
    <property type="molecule type" value="Genomic_DNA"/>
</dbReference>
<protein>
    <recommendedName>
        <fullName evidence="4">Peptidase C60 sortase A and B</fullName>
    </recommendedName>
</protein>
<dbReference type="InterPro" id="IPR042001">
    <property type="entry name" value="Sortase_F"/>
</dbReference>
<dbReference type="GO" id="GO:0016787">
    <property type="term" value="F:hydrolase activity"/>
    <property type="evidence" value="ECO:0007669"/>
    <property type="project" value="UniProtKB-KW"/>
</dbReference>
<proteinExistence type="predicted"/>